<comment type="caution">
    <text evidence="2">The sequence shown here is derived from an EMBL/GenBank/DDBJ whole genome shotgun (WGS) entry which is preliminary data.</text>
</comment>
<accession>H0EDX9</accession>
<sequence length="155" mass="17127">MKEQEEDLENLQEDVLDLNPGREGSDLEKRRSVLDRTVKRAVGDLHSATGKLSMPSGAQGPPSIRVGGGGRGAPMSGPNTPPEPSRPSLESYSEKVGKIIDDSNEKIVEEIVEEIVTEEAVEDVTAEEHPRNPKKRMWEEEKEAAELSQRNKDEL</sequence>
<feature type="region of interest" description="Disordered" evidence="1">
    <location>
        <begin position="119"/>
        <end position="155"/>
    </location>
</feature>
<feature type="compositionally biased region" description="Acidic residues" evidence="1">
    <location>
        <begin position="1"/>
        <end position="16"/>
    </location>
</feature>
<feature type="region of interest" description="Disordered" evidence="1">
    <location>
        <begin position="1"/>
        <end position="93"/>
    </location>
</feature>
<organism evidence="2 3">
    <name type="scientific">Glarea lozoyensis (strain ATCC 74030 / MF5533)</name>
    <dbReference type="NCBI Taxonomy" id="1104152"/>
    <lineage>
        <taxon>Eukaryota</taxon>
        <taxon>Fungi</taxon>
        <taxon>Dikarya</taxon>
        <taxon>Ascomycota</taxon>
        <taxon>Pezizomycotina</taxon>
        <taxon>Leotiomycetes</taxon>
        <taxon>Helotiales</taxon>
        <taxon>Helotiaceae</taxon>
        <taxon>Glarea</taxon>
    </lineage>
</organism>
<name>H0EDX9_GLAL7</name>
<evidence type="ECO:0000256" key="1">
    <source>
        <dbReference type="SAM" id="MobiDB-lite"/>
    </source>
</evidence>
<evidence type="ECO:0000313" key="3">
    <source>
        <dbReference type="Proteomes" id="UP000005446"/>
    </source>
</evidence>
<feature type="compositionally biased region" description="Basic and acidic residues" evidence="1">
    <location>
        <begin position="126"/>
        <end position="139"/>
    </location>
</feature>
<dbReference type="AlphaFoldDB" id="H0EDX9"/>
<gene>
    <name evidence="2" type="ORF">M7I_0589</name>
</gene>
<dbReference type="EMBL" id="AGUE01000010">
    <property type="protein sequence ID" value="EHL03369.1"/>
    <property type="molecule type" value="Genomic_DNA"/>
</dbReference>
<feature type="compositionally biased region" description="Basic and acidic residues" evidence="1">
    <location>
        <begin position="23"/>
        <end position="43"/>
    </location>
</feature>
<dbReference type="OrthoDB" id="46868at2759"/>
<dbReference type="Proteomes" id="UP000005446">
    <property type="component" value="Unassembled WGS sequence"/>
</dbReference>
<keyword evidence="3" id="KW-1185">Reference proteome</keyword>
<evidence type="ECO:0000313" key="2">
    <source>
        <dbReference type="EMBL" id="EHL03369.1"/>
    </source>
</evidence>
<dbReference type="HOGENOM" id="CLU_1695649_0_0_1"/>
<proteinExistence type="predicted"/>
<dbReference type="InParanoid" id="H0EDX9"/>
<protein>
    <submittedName>
        <fullName evidence="2">Uncharacterized protein</fullName>
    </submittedName>
</protein>
<reference evidence="2 3" key="1">
    <citation type="journal article" date="2012" name="Eukaryot. Cell">
        <title>Genome sequence of the fungus Glarea lozoyensis: the first genome sequence of a species from the Helotiaceae family.</title>
        <authorList>
            <person name="Youssar L."/>
            <person name="Gruening B.A."/>
            <person name="Erxleben A."/>
            <person name="Guenther S."/>
            <person name="Huettel W."/>
        </authorList>
    </citation>
    <scope>NUCLEOTIDE SEQUENCE [LARGE SCALE GENOMIC DNA]</scope>
    <source>
        <strain evidence="3">ATCC 74030 / MF5533</strain>
    </source>
</reference>